<reference evidence="1" key="1">
    <citation type="submission" date="2018-02" db="EMBL/GenBank/DDBJ databases">
        <title>Rhizophora mucronata_Transcriptome.</title>
        <authorList>
            <person name="Meera S.P."/>
            <person name="Sreeshan A."/>
            <person name="Augustine A."/>
        </authorList>
    </citation>
    <scope>NUCLEOTIDE SEQUENCE</scope>
    <source>
        <tissue evidence="1">Leaf</tissue>
    </source>
</reference>
<organism evidence="1">
    <name type="scientific">Rhizophora mucronata</name>
    <name type="common">Asiatic mangrove</name>
    <dbReference type="NCBI Taxonomy" id="61149"/>
    <lineage>
        <taxon>Eukaryota</taxon>
        <taxon>Viridiplantae</taxon>
        <taxon>Streptophyta</taxon>
        <taxon>Embryophyta</taxon>
        <taxon>Tracheophyta</taxon>
        <taxon>Spermatophyta</taxon>
        <taxon>Magnoliopsida</taxon>
        <taxon>eudicotyledons</taxon>
        <taxon>Gunneridae</taxon>
        <taxon>Pentapetalae</taxon>
        <taxon>rosids</taxon>
        <taxon>fabids</taxon>
        <taxon>Malpighiales</taxon>
        <taxon>Rhizophoraceae</taxon>
        <taxon>Rhizophora</taxon>
    </lineage>
</organism>
<dbReference type="EMBL" id="GGEC01076400">
    <property type="protein sequence ID" value="MBX56884.1"/>
    <property type="molecule type" value="Transcribed_RNA"/>
</dbReference>
<dbReference type="AlphaFoldDB" id="A0A2P2PQ83"/>
<sequence length="21" mass="2386">MAHCVSLIWFGYKTSTGSLRK</sequence>
<proteinExistence type="predicted"/>
<name>A0A2P2PQ83_RHIMU</name>
<accession>A0A2P2PQ83</accession>
<protein>
    <submittedName>
        <fullName evidence="1">Uncharacterized protein</fullName>
    </submittedName>
</protein>
<evidence type="ECO:0000313" key="1">
    <source>
        <dbReference type="EMBL" id="MBX56884.1"/>
    </source>
</evidence>